<proteinExistence type="predicted"/>
<keyword evidence="2" id="KW-1185">Reference proteome</keyword>
<dbReference type="KEGG" id="pprf:DPRO_0713"/>
<evidence type="ECO:0000313" key="1">
    <source>
        <dbReference type="EMBL" id="SOB57599.1"/>
    </source>
</evidence>
<evidence type="ECO:0000313" key="2">
    <source>
        <dbReference type="Proteomes" id="UP000219215"/>
    </source>
</evidence>
<dbReference type="EMBL" id="LT907975">
    <property type="protein sequence ID" value="SOB57599.1"/>
    <property type="molecule type" value="Genomic_DNA"/>
</dbReference>
<dbReference type="AlphaFoldDB" id="A0A2C8F5D9"/>
<sequence>MSAAFGSAVVAGINAVVGNLGIALAAMAMSLVCASYPVVKTSGWK</sequence>
<gene>
    <name evidence="1" type="ORF">DPRO_0713</name>
</gene>
<organism evidence="1 2">
    <name type="scientific">Pseudodesulfovibrio profundus</name>
    <dbReference type="NCBI Taxonomy" id="57320"/>
    <lineage>
        <taxon>Bacteria</taxon>
        <taxon>Pseudomonadati</taxon>
        <taxon>Thermodesulfobacteriota</taxon>
        <taxon>Desulfovibrionia</taxon>
        <taxon>Desulfovibrionales</taxon>
        <taxon>Desulfovibrionaceae</taxon>
    </lineage>
</organism>
<name>A0A2C8F5D9_9BACT</name>
<dbReference type="RefSeq" id="WP_157917363.1">
    <property type="nucleotide sequence ID" value="NZ_LT907975.1"/>
</dbReference>
<accession>A0A2C8F5D9</accession>
<dbReference type="Proteomes" id="UP000219215">
    <property type="component" value="Chromosome DPRO"/>
</dbReference>
<protein>
    <submittedName>
        <fullName evidence="1">Uncharacterized protein</fullName>
    </submittedName>
</protein>
<reference evidence="2" key="1">
    <citation type="submission" date="2017-09" db="EMBL/GenBank/DDBJ databases">
        <authorList>
            <person name="Regsiter A."/>
            <person name="William W."/>
        </authorList>
    </citation>
    <scope>NUCLEOTIDE SEQUENCE [LARGE SCALE GENOMIC DNA]</scope>
    <source>
        <strain evidence="2">500-1</strain>
    </source>
</reference>